<reference evidence="2" key="1">
    <citation type="submission" date="2021-01" db="EMBL/GenBank/DDBJ databases">
        <title>Whole genome shotgun sequence of Actinoplanes rishiriensis NBRC 108556.</title>
        <authorList>
            <person name="Komaki H."/>
            <person name="Tamura T."/>
        </authorList>
    </citation>
    <scope>NUCLEOTIDE SEQUENCE</scope>
    <source>
        <strain evidence="2">NBRC 108556</strain>
    </source>
</reference>
<organism evidence="2 3">
    <name type="scientific">Paractinoplanes rishiriensis</name>
    <dbReference type="NCBI Taxonomy" id="1050105"/>
    <lineage>
        <taxon>Bacteria</taxon>
        <taxon>Bacillati</taxon>
        <taxon>Actinomycetota</taxon>
        <taxon>Actinomycetes</taxon>
        <taxon>Micromonosporales</taxon>
        <taxon>Micromonosporaceae</taxon>
        <taxon>Paractinoplanes</taxon>
    </lineage>
</organism>
<dbReference type="AlphaFoldDB" id="A0A919JW18"/>
<gene>
    <name evidence="2" type="ORF">Ari01nite_20950</name>
</gene>
<dbReference type="RefSeq" id="WP_203780953.1">
    <property type="nucleotide sequence ID" value="NZ_BOMV01000015.1"/>
</dbReference>
<evidence type="ECO:0000313" key="2">
    <source>
        <dbReference type="EMBL" id="GIE94630.1"/>
    </source>
</evidence>
<feature type="region of interest" description="Disordered" evidence="1">
    <location>
        <begin position="1"/>
        <end position="41"/>
    </location>
</feature>
<dbReference type="Proteomes" id="UP000636960">
    <property type="component" value="Unassembled WGS sequence"/>
</dbReference>
<dbReference type="EMBL" id="BOMV01000015">
    <property type="protein sequence ID" value="GIE94630.1"/>
    <property type="molecule type" value="Genomic_DNA"/>
</dbReference>
<evidence type="ECO:0000313" key="3">
    <source>
        <dbReference type="Proteomes" id="UP000636960"/>
    </source>
</evidence>
<proteinExistence type="predicted"/>
<keyword evidence="3" id="KW-1185">Reference proteome</keyword>
<sequence length="703" mass="76472">MAETEGKATAQEPTEPAKETLFDEQADGDNQASAASGGERSRALDDSLSMFGARTSGVSVVGATVQIGTIIGRDGILAADDRDRPIVNLITDRAVVELGRVYVAPTGFAELGVPVGRTGLVLFGTRPRWGNTATATRLLDGVKAIYELRFAGALADLPVDQLPAGSGFILDATEARALNALRPQNLADLEERLRDAGSRLVVVTDADRAAEHGSRPVWRALATPPDAYELTVRHLEDRLASREQGEELLDQAEVTEQLRAMTPGAFDVHRLVELAADLAEVARGRGTLAEAVERFEARADQAVEQWFDSDELAEPHRKALVLALAVLNGMSFDAVSRAATLLERIWQAAEPGAAPGSRRPREPRGVRLKAARARLTHEWRSTRFGAAELEIASFWDNGYPERLLRHYWHEHDYDRDVLLEWLRQVADDVEVAVNVRAAGAVGFLATFAFDTVRRDVIAPWAGSGKGDERELAVAALAMPARRAETVARTIRLVADWASRDAQAPRMAAVRALGGSVGAVLDPGPDKLLARLAHGAEGRVATALGDSIGELLAAAEPDRQLTLVSLLASWSDEPRRGRQAAGVLGFLQAAWTQWQREGDGPAWPLLLRLADRDRSMSAEVATLWRRALVAPGADHGVRVVLRSWAFAAERDPELRRAFVELFMAVPRTERQANLLRHHAERLRTAKPATPDTARRLLEALTKAS</sequence>
<comment type="caution">
    <text evidence="2">The sequence shown here is derived from an EMBL/GenBank/DDBJ whole genome shotgun (WGS) entry which is preliminary data.</text>
</comment>
<evidence type="ECO:0000256" key="1">
    <source>
        <dbReference type="SAM" id="MobiDB-lite"/>
    </source>
</evidence>
<protein>
    <submittedName>
        <fullName evidence="2">Uncharacterized protein</fullName>
    </submittedName>
</protein>
<accession>A0A919JW18</accession>
<name>A0A919JW18_9ACTN</name>